<evidence type="ECO:0000259" key="2">
    <source>
        <dbReference type="Pfam" id="PF13422"/>
    </source>
</evidence>
<feature type="compositionally biased region" description="Basic and acidic residues" evidence="1">
    <location>
        <begin position="126"/>
        <end position="135"/>
    </location>
</feature>
<dbReference type="EMBL" id="HBEA01006331">
    <property type="protein sequence ID" value="CAD8255368.1"/>
    <property type="molecule type" value="Transcribed_RNA"/>
</dbReference>
<feature type="domain" description="DUF4110" evidence="2">
    <location>
        <begin position="52"/>
        <end position="143"/>
    </location>
</feature>
<dbReference type="AlphaFoldDB" id="A0A7R9U6E1"/>
<accession>A0A7R9U6E1</accession>
<reference evidence="3" key="1">
    <citation type="submission" date="2021-01" db="EMBL/GenBank/DDBJ databases">
        <authorList>
            <person name="Corre E."/>
            <person name="Pelletier E."/>
            <person name="Niang G."/>
            <person name="Scheremetjew M."/>
            <person name="Finn R."/>
            <person name="Kale V."/>
            <person name="Holt S."/>
            <person name="Cochrane G."/>
            <person name="Meng A."/>
            <person name="Brown T."/>
            <person name="Cohen L."/>
        </authorList>
    </citation>
    <scope>NUCLEOTIDE SEQUENCE</scope>
    <source>
        <strain evidence="3">CCMP2078</strain>
    </source>
</reference>
<proteinExistence type="predicted"/>
<feature type="compositionally biased region" description="Basic and acidic residues" evidence="1">
    <location>
        <begin position="43"/>
        <end position="58"/>
    </location>
</feature>
<feature type="region of interest" description="Disordered" evidence="1">
    <location>
        <begin position="1"/>
        <end position="66"/>
    </location>
</feature>
<protein>
    <recommendedName>
        <fullName evidence="2">DUF4110 domain-containing protein</fullName>
    </recommendedName>
</protein>
<dbReference type="PANTHER" id="PTHR46063:SF1">
    <property type="entry name" value="KELCH DOMAIN-CONTAINING PROTEIN 4"/>
    <property type="match status" value="1"/>
</dbReference>
<feature type="region of interest" description="Disordered" evidence="1">
    <location>
        <begin position="125"/>
        <end position="146"/>
    </location>
</feature>
<dbReference type="Pfam" id="PF13422">
    <property type="entry name" value="DUF4110"/>
    <property type="match status" value="1"/>
</dbReference>
<organism evidence="3">
    <name type="scientific">Pinguiococcus pyrenoidosus</name>
    <dbReference type="NCBI Taxonomy" id="172671"/>
    <lineage>
        <taxon>Eukaryota</taxon>
        <taxon>Sar</taxon>
        <taxon>Stramenopiles</taxon>
        <taxon>Ochrophyta</taxon>
        <taxon>Pinguiophyceae</taxon>
        <taxon>Pinguiochrysidales</taxon>
        <taxon>Pinguiochrysidaceae</taxon>
        <taxon>Pinguiococcus</taxon>
    </lineage>
</organism>
<evidence type="ECO:0000313" key="3">
    <source>
        <dbReference type="EMBL" id="CAD8255368.1"/>
    </source>
</evidence>
<name>A0A7R9U6E1_9STRA</name>
<sequence length="146" mass="16693">MEGGEASAAEDGEDGKAKKKKKKKKKGKDKDKDKQRAKGLRARLQELHERLDTDDPERTPSAGETCRDFFARTSDVWVRKLLEERPGLSDNPHFSEKELRRDAFSLAQERYAELEPVLQELDDLEREQNEAEREAVAAGGKKRGKR</sequence>
<evidence type="ECO:0000256" key="1">
    <source>
        <dbReference type="SAM" id="MobiDB-lite"/>
    </source>
</evidence>
<feature type="compositionally biased region" description="Basic residues" evidence="1">
    <location>
        <begin position="17"/>
        <end position="27"/>
    </location>
</feature>
<dbReference type="InterPro" id="IPR025183">
    <property type="entry name" value="DUF4110"/>
</dbReference>
<dbReference type="PANTHER" id="PTHR46063">
    <property type="entry name" value="KELCH DOMAIN-CONTAINING PROTEIN"/>
    <property type="match status" value="1"/>
</dbReference>
<gene>
    <name evidence="3" type="ORF">PPYR1160_LOCUS4860</name>
</gene>
<dbReference type="InterPro" id="IPR052588">
    <property type="entry name" value="Kelch_domain_protein"/>
</dbReference>